<organism evidence="1 2">
    <name type="scientific">Nonomuraea rubra</name>
    <dbReference type="NCBI Taxonomy" id="46180"/>
    <lineage>
        <taxon>Bacteria</taxon>
        <taxon>Bacillati</taxon>
        <taxon>Actinomycetota</taxon>
        <taxon>Actinomycetes</taxon>
        <taxon>Streptosporangiales</taxon>
        <taxon>Streptosporangiaceae</taxon>
        <taxon>Nonomuraea</taxon>
    </lineage>
</organism>
<dbReference type="AlphaFoldDB" id="A0A7X0P266"/>
<dbReference type="Proteomes" id="UP000565579">
    <property type="component" value="Unassembled WGS sequence"/>
</dbReference>
<keyword evidence="2" id="KW-1185">Reference proteome</keyword>
<comment type="caution">
    <text evidence="1">The sequence shown here is derived from an EMBL/GenBank/DDBJ whole genome shotgun (WGS) entry which is preliminary data.</text>
</comment>
<gene>
    <name evidence="1" type="ORF">HD593_008466</name>
</gene>
<sequence length="101" mass="11624">MNSAPPEKGKWFEHALEWESDPEHGERPARCMITQIAETVSSALPQVCYRRVDDPGGYRPSSIDIDLFPHILHRWLTPEECELAQKQARFLKNGFLTSDLM</sequence>
<proteinExistence type="predicted"/>
<protein>
    <submittedName>
        <fullName evidence="1">Uncharacterized protein</fullName>
    </submittedName>
</protein>
<evidence type="ECO:0000313" key="1">
    <source>
        <dbReference type="EMBL" id="MBB6553671.1"/>
    </source>
</evidence>
<reference evidence="1 2" key="1">
    <citation type="submission" date="2020-08" db="EMBL/GenBank/DDBJ databases">
        <title>Sequencing the genomes of 1000 actinobacteria strains.</title>
        <authorList>
            <person name="Klenk H.-P."/>
        </authorList>
    </citation>
    <scope>NUCLEOTIDE SEQUENCE [LARGE SCALE GENOMIC DNA]</scope>
    <source>
        <strain evidence="1 2">DSM 43768</strain>
    </source>
</reference>
<dbReference type="RefSeq" id="WP_185108007.1">
    <property type="nucleotide sequence ID" value="NZ_BAAAXY010000160.1"/>
</dbReference>
<name>A0A7X0P266_9ACTN</name>
<accession>A0A7X0P266</accession>
<dbReference type="EMBL" id="JACHMI010000001">
    <property type="protein sequence ID" value="MBB6553671.1"/>
    <property type="molecule type" value="Genomic_DNA"/>
</dbReference>
<evidence type="ECO:0000313" key="2">
    <source>
        <dbReference type="Proteomes" id="UP000565579"/>
    </source>
</evidence>